<organism evidence="4 5">
    <name type="scientific">Salvia divinorum</name>
    <name type="common">Maria pastora</name>
    <name type="synonym">Diviner's sage</name>
    <dbReference type="NCBI Taxonomy" id="28513"/>
    <lineage>
        <taxon>Eukaryota</taxon>
        <taxon>Viridiplantae</taxon>
        <taxon>Streptophyta</taxon>
        <taxon>Embryophyta</taxon>
        <taxon>Tracheophyta</taxon>
        <taxon>Spermatophyta</taxon>
        <taxon>Magnoliopsida</taxon>
        <taxon>eudicotyledons</taxon>
        <taxon>Gunneridae</taxon>
        <taxon>Pentapetalae</taxon>
        <taxon>asterids</taxon>
        <taxon>lamiids</taxon>
        <taxon>Lamiales</taxon>
        <taxon>Lamiaceae</taxon>
        <taxon>Nepetoideae</taxon>
        <taxon>Mentheae</taxon>
        <taxon>Salviinae</taxon>
        <taxon>Salvia</taxon>
        <taxon>Salvia subgen. Calosphace</taxon>
    </lineage>
</organism>
<evidence type="ECO:0000256" key="1">
    <source>
        <dbReference type="PROSITE-ProRule" id="PRU00042"/>
    </source>
</evidence>
<dbReference type="Pfam" id="PF13912">
    <property type="entry name" value="zf-C2H2_6"/>
    <property type="match status" value="1"/>
</dbReference>
<dbReference type="PANTHER" id="PTHR47591:SF13">
    <property type="entry name" value="OS02G0293900 PROTEIN"/>
    <property type="match status" value="1"/>
</dbReference>
<evidence type="ECO:0000256" key="2">
    <source>
        <dbReference type="SAM" id="MobiDB-lite"/>
    </source>
</evidence>
<gene>
    <name evidence="4" type="ORF">AAHA92_29464</name>
</gene>
<dbReference type="SMART" id="SM00355">
    <property type="entry name" value="ZnF_C2H2"/>
    <property type="match status" value="1"/>
</dbReference>
<dbReference type="Gene3D" id="3.30.160.60">
    <property type="entry name" value="Classic Zinc Finger"/>
    <property type="match status" value="1"/>
</dbReference>
<feature type="domain" description="C2H2-type" evidence="3">
    <location>
        <begin position="115"/>
        <end position="137"/>
    </location>
</feature>
<dbReference type="Proteomes" id="UP001567538">
    <property type="component" value="Unassembled WGS sequence"/>
</dbReference>
<feature type="compositionally biased region" description="Low complexity" evidence="2">
    <location>
        <begin position="8"/>
        <end position="25"/>
    </location>
</feature>
<dbReference type="PROSITE" id="PS50157">
    <property type="entry name" value="ZINC_FINGER_C2H2_2"/>
    <property type="match status" value="1"/>
</dbReference>
<reference evidence="4 5" key="1">
    <citation type="submission" date="2024-06" db="EMBL/GenBank/DDBJ databases">
        <title>A chromosome level genome sequence of Diviner's sage (Salvia divinorum).</title>
        <authorList>
            <person name="Ford S.A."/>
            <person name="Ro D.-K."/>
            <person name="Ness R.W."/>
            <person name="Phillips M.A."/>
        </authorList>
    </citation>
    <scope>NUCLEOTIDE SEQUENCE [LARGE SCALE GENOMIC DNA]</scope>
    <source>
        <strain evidence="4">SAF-2024a</strain>
        <tissue evidence="4">Leaf</tissue>
    </source>
</reference>
<feature type="region of interest" description="Disordered" evidence="2">
    <location>
        <begin position="164"/>
        <end position="196"/>
    </location>
</feature>
<proteinExistence type="predicted"/>
<evidence type="ECO:0000313" key="4">
    <source>
        <dbReference type="EMBL" id="KAL1536887.1"/>
    </source>
</evidence>
<feature type="region of interest" description="Disordered" evidence="2">
    <location>
        <begin position="1"/>
        <end position="112"/>
    </location>
</feature>
<comment type="caution">
    <text evidence="4">The sequence shown here is derived from an EMBL/GenBank/DDBJ whole genome shotgun (WGS) entry which is preliminary data.</text>
</comment>
<feature type="compositionally biased region" description="Gly residues" evidence="2">
    <location>
        <begin position="62"/>
        <end position="73"/>
    </location>
</feature>
<evidence type="ECO:0000259" key="3">
    <source>
        <dbReference type="PROSITE" id="PS50157"/>
    </source>
</evidence>
<evidence type="ECO:0000313" key="5">
    <source>
        <dbReference type="Proteomes" id="UP001567538"/>
    </source>
</evidence>
<dbReference type="PANTHER" id="PTHR47591">
    <property type="entry name" value="ZINC FINGER PROTEIN ZAT2-RELATED"/>
    <property type="match status" value="1"/>
</dbReference>
<feature type="compositionally biased region" description="Pro residues" evidence="2">
    <location>
        <begin position="49"/>
        <end position="58"/>
    </location>
</feature>
<protein>
    <submittedName>
        <fullName evidence="4">C2H2-like zinc finger protein</fullName>
    </submittedName>
</protein>
<keyword evidence="5" id="KW-1185">Reference proteome</keyword>
<keyword evidence="1" id="KW-0862">Zinc</keyword>
<sequence>MASNANDGSSSNPNRPSPGRGNSPRGRGGCIPSPRRPTTELALFTPPRSAAPPPPQHLPPSGSGGPSFPGSHGGSAVPVGEGGGFGSGGAVRVGGSPLGRKRGAADGGGEGGRMYNCSVCNKAFSSPRAVFGHMRKHPDRGWTGAHPPPAFRAEEEFADLPVGQAVDNAEAPAAEEEEEGNYRVPDLNNPPPPESN</sequence>
<dbReference type="InterPro" id="IPR013087">
    <property type="entry name" value="Znf_C2H2_type"/>
</dbReference>
<dbReference type="PROSITE" id="PS00028">
    <property type="entry name" value="ZINC_FINGER_C2H2_1"/>
    <property type="match status" value="1"/>
</dbReference>
<feature type="compositionally biased region" description="Gly residues" evidence="2">
    <location>
        <begin position="80"/>
        <end position="92"/>
    </location>
</feature>
<dbReference type="InterPro" id="IPR036236">
    <property type="entry name" value="Znf_C2H2_sf"/>
</dbReference>
<dbReference type="GO" id="GO:0008270">
    <property type="term" value="F:zinc ion binding"/>
    <property type="evidence" value="ECO:0007669"/>
    <property type="project" value="UniProtKB-KW"/>
</dbReference>
<dbReference type="AlphaFoldDB" id="A0ABD1FYH1"/>
<name>A0ABD1FYH1_SALDI</name>
<keyword evidence="1" id="KW-0863">Zinc-finger</keyword>
<accession>A0ABD1FYH1</accession>
<dbReference type="SUPFAM" id="SSF57667">
    <property type="entry name" value="beta-beta-alpha zinc fingers"/>
    <property type="match status" value="1"/>
</dbReference>
<dbReference type="EMBL" id="JBEAFC010000011">
    <property type="protein sequence ID" value="KAL1536887.1"/>
    <property type="molecule type" value="Genomic_DNA"/>
</dbReference>
<keyword evidence="1" id="KW-0479">Metal-binding</keyword>